<feature type="domain" description="Alanine racemase N-terminal" evidence="5">
    <location>
        <begin position="32"/>
        <end position="251"/>
    </location>
</feature>
<proteinExistence type="inferred from homology"/>
<sequence>MSIEKHDQSDNTVSETPEQLAQYRHAFEQRLADINQRIEQVCARSGRARGDVRLLPVSKTVDTSRLRQAVSAGCHQLGENKVQEAMDKAQELSDLPVQWSIIGHLQTNKAKYVARFAHEVQSLDSLKLAETLDRRLQLEGRALDVYVQVNSSGEASKYGLAPDDVPKFMTSLSPFSSLRVRGLMTLAVFSADDVTVRECFVRMRTLRGRLREELPDPSLCQELSMGMSGDFEIAIEEGSTCVRVGQALFGPRALPDSYYWPGETK</sequence>
<evidence type="ECO:0000256" key="3">
    <source>
        <dbReference type="PIRSR" id="PIRSR004848-1"/>
    </source>
</evidence>
<gene>
    <name evidence="6" type="ORF">IMCC3135_13740</name>
</gene>
<evidence type="ECO:0000256" key="2">
    <source>
        <dbReference type="HAMAP-Rule" id="MF_02087"/>
    </source>
</evidence>
<dbReference type="Proteomes" id="UP000250079">
    <property type="component" value="Chromosome"/>
</dbReference>
<dbReference type="EMBL" id="CP018632">
    <property type="protein sequence ID" value="ASJ72833.1"/>
    <property type="molecule type" value="Genomic_DNA"/>
</dbReference>
<feature type="modified residue" description="N6-(pyridoxal phosphate)lysine" evidence="2 3">
    <location>
        <position position="59"/>
    </location>
</feature>
<evidence type="ECO:0000313" key="6">
    <source>
        <dbReference type="EMBL" id="ASJ72833.1"/>
    </source>
</evidence>
<dbReference type="InterPro" id="IPR001608">
    <property type="entry name" value="Ala_racemase_N"/>
</dbReference>
<dbReference type="SUPFAM" id="SSF51419">
    <property type="entry name" value="PLP-binding barrel"/>
    <property type="match status" value="1"/>
</dbReference>
<dbReference type="HAMAP" id="MF_02087">
    <property type="entry name" value="PLP_homeostasis"/>
    <property type="match status" value="1"/>
</dbReference>
<comment type="function">
    <text evidence="2">Pyridoxal 5'-phosphate (PLP)-binding protein, which is involved in PLP homeostasis.</text>
</comment>
<dbReference type="PANTHER" id="PTHR10146">
    <property type="entry name" value="PROLINE SYNTHETASE CO-TRANSCRIBED BACTERIAL HOMOLOG PROTEIN"/>
    <property type="match status" value="1"/>
</dbReference>
<evidence type="ECO:0000256" key="4">
    <source>
        <dbReference type="RuleBase" id="RU004514"/>
    </source>
</evidence>
<dbReference type="NCBIfam" id="TIGR00044">
    <property type="entry name" value="YggS family pyridoxal phosphate-dependent enzyme"/>
    <property type="match status" value="1"/>
</dbReference>
<dbReference type="RefSeq" id="WP_205738031.1">
    <property type="nucleotide sequence ID" value="NZ_CP018632.1"/>
</dbReference>
<evidence type="ECO:0000256" key="1">
    <source>
        <dbReference type="ARBA" id="ARBA00022898"/>
    </source>
</evidence>
<evidence type="ECO:0000313" key="7">
    <source>
        <dbReference type="Proteomes" id="UP000250079"/>
    </source>
</evidence>
<evidence type="ECO:0000259" key="5">
    <source>
        <dbReference type="Pfam" id="PF01168"/>
    </source>
</evidence>
<comment type="cofactor">
    <cofactor evidence="3">
        <name>pyridoxal 5'-phosphate</name>
        <dbReference type="ChEBI" id="CHEBI:597326"/>
    </cofactor>
</comment>
<dbReference type="Gene3D" id="3.20.20.10">
    <property type="entry name" value="Alanine racemase"/>
    <property type="match status" value="1"/>
</dbReference>
<dbReference type="FunFam" id="3.20.20.10:FF:000018">
    <property type="entry name" value="Pyridoxal phosphate homeostasis protein"/>
    <property type="match status" value="1"/>
</dbReference>
<dbReference type="Pfam" id="PF01168">
    <property type="entry name" value="Ala_racemase_N"/>
    <property type="match status" value="1"/>
</dbReference>
<accession>A0A2Z2NNM5</accession>
<organism evidence="6 7">
    <name type="scientific">Granulosicoccus antarcticus IMCC3135</name>
    <dbReference type="NCBI Taxonomy" id="1192854"/>
    <lineage>
        <taxon>Bacteria</taxon>
        <taxon>Pseudomonadati</taxon>
        <taxon>Pseudomonadota</taxon>
        <taxon>Gammaproteobacteria</taxon>
        <taxon>Chromatiales</taxon>
        <taxon>Granulosicoccaceae</taxon>
        <taxon>Granulosicoccus</taxon>
    </lineage>
</organism>
<comment type="similarity">
    <text evidence="2 4">Belongs to the pyridoxal phosphate-binding protein YggS/PROSC family.</text>
</comment>
<dbReference type="CDD" id="cd00635">
    <property type="entry name" value="PLPDE_III_YBL036c_like"/>
    <property type="match status" value="1"/>
</dbReference>
<dbReference type="PANTHER" id="PTHR10146:SF14">
    <property type="entry name" value="PYRIDOXAL PHOSPHATE HOMEOSTASIS PROTEIN"/>
    <property type="match status" value="1"/>
</dbReference>
<dbReference type="PIRSF" id="PIRSF004848">
    <property type="entry name" value="YBL036c_PLPDEIII"/>
    <property type="match status" value="1"/>
</dbReference>
<name>A0A2Z2NNM5_9GAMM</name>
<protein>
    <recommendedName>
        <fullName evidence="2">Pyridoxal phosphate homeostasis protein</fullName>
        <shortName evidence="2">PLP homeostasis protein</shortName>
    </recommendedName>
</protein>
<keyword evidence="1 2" id="KW-0663">Pyridoxal phosphate</keyword>
<dbReference type="AlphaFoldDB" id="A0A2Z2NNM5"/>
<reference evidence="6 7" key="1">
    <citation type="submission" date="2016-12" db="EMBL/GenBank/DDBJ databases">
        <authorList>
            <person name="Song W.-J."/>
            <person name="Kurnit D.M."/>
        </authorList>
    </citation>
    <scope>NUCLEOTIDE SEQUENCE [LARGE SCALE GENOMIC DNA]</scope>
    <source>
        <strain evidence="6 7">IMCC3135</strain>
    </source>
</reference>
<dbReference type="KEGG" id="gai:IMCC3135_13740"/>
<dbReference type="InterPro" id="IPR029066">
    <property type="entry name" value="PLP-binding_barrel"/>
</dbReference>
<dbReference type="InterPro" id="IPR011078">
    <property type="entry name" value="PyrdxlP_homeostasis"/>
</dbReference>
<dbReference type="GO" id="GO:0030170">
    <property type="term" value="F:pyridoxal phosphate binding"/>
    <property type="evidence" value="ECO:0007669"/>
    <property type="project" value="UniProtKB-UniRule"/>
</dbReference>
<keyword evidence="7" id="KW-1185">Reference proteome</keyword>